<keyword evidence="3" id="KW-1185">Reference proteome</keyword>
<accession>A0A0S4LLC5</accession>
<name>A0A0S4LLC5_9BACT</name>
<feature type="transmembrane region" description="Helical" evidence="1">
    <location>
        <begin position="23"/>
        <end position="46"/>
    </location>
</feature>
<protein>
    <submittedName>
        <fullName evidence="2">Uncharacterized protein</fullName>
    </submittedName>
</protein>
<dbReference type="AlphaFoldDB" id="A0A0S4LLC5"/>
<reference evidence="2 3" key="1">
    <citation type="submission" date="2015-10" db="EMBL/GenBank/DDBJ databases">
        <authorList>
            <person name="Gilbert D.G."/>
        </authorList>
    </citation>
    <scope>NUCLEOTIDE SEQUENCE [LARGE SCALE GENOMIC DNA]</scope>
    <source>
        <strain evidence="2">COMA1</strain>
    </source>
</reference>
<dbReference type="Proteomes" id="UP000199032">
    <property type="component" value="Unassembled WGS sequence"/>
</dbReference>
<evidence type="ECO:0000256" key="1">
    <source>
        <dbReference type="SAM" id="Phobius"/>
    </source>
</evidence>
<dbReference type="EMBL" id="CZQA01000011">
    <property type="protein sequence ID" value="CUS38332.1"/>
    <property type="molecule type" value="Genomic_DNA"/>
</dbReference>
<keyword evidence="1" id="KW-1133">Transmembrane helix</keyword>
<keyword evidence="1" id="KW-0472">Membrane</keyword>
<evidence type="ECO:0000313" key="2">
    <source>
        <dbReference type="EMBL" id="CUS38332.1"/>
    </source>
</evidence>
<sequence>MYPARSVSLLAFHVNVADELDGALSVSVIVTVLMMLPLATVIVAWFSPCVAFEVSTLAVMVPLADPEV</sequence>
<organism evidence="2 3">
    <name type="scientific">Candidatus Nitrospira nitrosa</name>
    <dbReference type="NCBI Taxonomy" id="1742972"/>
    <lineage>
        <taxon>Bacteria</taxon>
        <taxon>Pseudomonadati</taxon>
        <taxon>Nitrospirota</taxon>
        <taxon>Nitrospiria</taxon>
        <taxon>Nitrospirales</taxon>
        <taxon>Nitrospiraceae</taxon>
        <taxon>Nitrospira</taxon>
    </lineage>
</organism>
<keyword evidence="1" id="KW-0812">Transmembrane</keyword>
<dbReference type="STRING" id="1742972.COMA1_50049"/>
<proteinExistence type="predicted"/>
<evidence type="ECO:0000313" key="3">
    <source>
        <dbReference type="Proteomes" id="UP000199032"/>
    </source>
</evidence>
<gene>
    <name evidence="2" type="ORF">COMA1_50049</name>
</gene>